<accession>A0A9N9LTW3</accession>
<reference evidence="3" key="1">
    <citation type="submission" date="2021-07" db="EMBL/GenBank/DDBJ databases">
        <authorList>
            <person name="Durling M."/>
        </authorList>
    </citation>
    <scope>NUCLEOTIDE SEQUENCE</scope>
</reference>
<dbReference type="PANTHER" id="PTHR10993">
    <property type="entry name" value="OCTANOYLTRANSFERASE"/>
    <property type="match status" value="1"/>
</dbReference>
<dbReference type="GO" id="GO:0033819">
    <property type="term" value="F:lipoyl(octanoyl) transferase activity"/>
    <property type="evidence" value="ECO:0007669"/>
    <property type="project" value="TreeGrafter"/>
</dbReference>
<name>A0A9N9LTW3_9HELO</name>
<dbReference type="OrthoDB" id="19908at2759"/>
<protein>
    <recommendedName>
        <fullName evidence="2">BPL/LPL catalytic domain-containing protein</fullName>
    </recommendedName>
</protein>
<keyword evidence="4" id="KW-1185">Reference proteome</keyword>
<evidence type="ECO:0000313" key="3">
    <source>
        <dbReference type="EMBL" id="CAG8979497.1"/>
    </source>
</evidence>
<dbReference type="PANTHER" id="PTHR10993:SF7">
    <property type="entry name" value="LIPOYLTRANSFERASE 2, MITOCHONDRIAL-RELATED"/>
    <property type="match status" value="1"/>
</dbReference>
<evidence type="ECO:0000256" key="1">
    <source>
        <dbReference type="SAM" id="MobiDB-lite"/>
    </source>
</evidence>
<feature type="region of interest" description="Disordered" evidence="1">
    <location>
        <begin position="572"/>
        <end position="597"/>
    </location>
</feature>
<dbReference type="EMBL" id="CAJVRM010000317">
    <property type="protein sequence ID" value="CAG8979497.1"/>
    <property type="molecule type" value="Genomic_DNA"/>
</dbReference>
<evidence type="ECO:0000313" key="4">
    <source>
        <dbReference type="Proteomes" id="UP000701801"/>
    </source>
</evidence>
<dbReference type="SUPFAM" id="SSF55681">
    <property type="entry name" value="Class II aaRS and biotin synthetases"/>
    <property type="match status" value="1"/>
</dbReference>
<dbReference type="Proteomes" id="UP000701801">
    <property type="component" value="Unassembled WGS sequence"/>
</dbReference>
<proteinExistence type="predicted"/>
<organism evidence="3 4">
    <name type="scientific">Hymenoscyphus albidus</name>
    <dbReference type="NCBI Taxonomy" id="595503"/>
    <lineage>
        <taxon>Eukaryota</taxon>
        <taxon>Fungi</taxon>
        <taxon>Dikarya</taxon>
        <taxon>Ascomycota</taxon>
        <taxon>Pezizomycotina</taxon>
        <taxon>Leotiomycetes</taxon>
        <taxon>Helotiales</taxon>
        <taxon>Helotiaceae</taxon>
        <taxon>Hymenoscyphus</taxon>
    </lineage>
</organism>
<dbReference type="Gene3D" id="3.30.930.10">
    <property type="entry name" value="Bira Bifunctional Protein, Domain 2"/>
    <property type="match status" value="1"/>
</dbReference>
<gene>
    <name evidence="3" type="ORF">HYALB_00013289</name>
</gene>
<comment type="caution">
    <text evidence="3">The sequence shown here is derived from an EMBL/GenBank/DDBJ whole genome shotgun (WGS) entry which is preliminary data.</text>
</comment>
<dbReference type="GO" id="GO:0009249">
    <property type="term" value="P:protein lipoylation"/>
    <property type="evidence" value="ECO:0007669"/>
    <property type="project" value="TreeGrafter"/>
</dbReference>
<dbReference type="InterPro" id="IPR004143">
    <property type="entry name" value="BPL_LPL_catalytic"/>
</dbReference>
<dbReference type="AlphaFoldDB" id="A0A9N9LTW3"/>
<feature type="domain" description="BPL/LPL catalytic" evidence="2">
    <location>
        <begin position="46"/>
        <end position="313"/>
    </location>
</feature>
<feature type="compositionally biased region" description="Basic and acidic residues" evidence="1">
    <location>
        <begin position="476"/>
        <end position="499"/>
    </location>
</feature>
<dbReference type="Pfam" id="PF21948">
    <property type="entry name" value="LplA-B_cat"/>
    <property type="match status" value="1"/>
</dbReference>
<dbReference type="PROSITE" id="PS51733">
    <property type="entry name" value="BPL_LPL_CATALYTIC"/>
    <property type="match status" value="1"/>
</dbReference>
<dbReference type="InterPro" id="IPR045864">
    <property type="entry name" value="aa-tRNA-synth_II/BPL/LPL"/>
</dbReference>
<sequence>MVNPLVPPLLQHIHIRGLTPFSKILALQSKLVAKSLLHKASPSTHPPLLPTIISFTPPPIYTFGRRSPPSLLKPEQIEKLKEKLLDDNAGLRLGTNVGKPYEEIKHTRVELEAEVEATLRGGLTTFHGPGQIVIFPILDLKADSIVNRLGGNYCGTGLDARSYVELLEKTTIRLLNDEYGINAKRTENPGVWVDTANWEDQLTPSGRIEAFMRHLRRQSKGQNGYEAFDEKIAALGVHHRRYVSSFGLAINHSTDMRWFDRITACGLPGKGTTSMRELSGRAKLGITRSDPRMREDQQMQVAQMWARMFTGGIWGIRGPFGKTAHPIWKEFVMSRVWGWDMGGSGKGMGLEEVDEAMLDSAGQWPLPDDPSPNLVPWTPKGERSEQRKSLNLRSNQWRTHNVLKWLDTQISEIREQVEGKKLIGKGKTLEDIHKRLVKETNQQLKAQTILMKQENIIRDQKRRNERKSVEQPMEGMAEHTARKPRENNIRDQEETSEQRPVDMVEPMAITDQKSASRKRLLARVEEMERTGKYISSNLRKGVIRIQKRISLRDRKRHPKLIKRQVNKRKVMLLRDQRNARRSKRKARGSGEVDQGDG</sequence>
<feature type="region of interest" description="Disordered" evidence="1">
    <location>
        <begin position="458"/>
        <end position="499"/>
    </location>
</feature>
<evidence type="ECO:0000259" key="2">
    <source>
        <dbReference type="PROSITE" id="PS51733"/>
    </source>
</evidence>